<dbReference type="EMBL" id="KI965502">
    <property type="protein sequence ID" value="EUD64444.1"/>
    <property type="molecule type" value="Genomic_DNA"/>
</dbReference>
<dbReference type="RefSeq" id="XP_008818982.1">
    <property type="nucleotide sequence ID" value="XM_008820760.1"/>
</dbReference>
<protein>
    <submittedName>
        <fullName evidence="3">Uncharacterized protein</fullName>
    </submittedName>
</protein>
<evidence type="ECO:0000256" key="1">
    <source>
        <dbReference type="SAM" id="MobiDB-lite"/>
    </source>
</evidence>
<dbReference type="Proteomes" id="UP000030640">
    <property type="component" value="Unassembled WGS sequence"/>
</dbReference>
<sequence length="407" mass="44652">MDSTTSYLAGYMESVVNLIKKKSICNKEHGGVPRVCQFLNRGKETKYLTVWDDGTSGREDLCNFTQSSKKYIAGLCQGLELWVNTLAPDEAKHQLYRQGKCKIQETGKGTKGRQRTAECLEGKSKSKWWDWTDIEDKEIRSAAEEGLQVCMDIITMIMRAFCMTSTDSKKYSARENPEKSCQDLFELMTRWSSEEIASTVMEGIFSGLRGTKSFLGGLQIQGTDLFNELQMLHLGEENSHRDYSCYLESLNGKDTRSSTRRYTWKQDPSPLATISESHLAPTTQGGLAQQERAGALGDSGSTERGRSQAAQFFGSTGEGDSPGGVQEDRVGSKNNEASLTIQSNPGNETSGKRGGIEGAIVGGIISIILALGGSYGIFRVFKGKGRKDFTGMDIGKRVEVGYRSSGG</sequence>
<organism evidence="3 4">
    <name type="scientific">Plasmodium inui San Antonio 1</name>
    <dbReference type="NCBI Taxonomy" id="1237626"/>
    <lineage>
        <taxon>Eukaryota</taxon>
        <taxon>Sar</taxon>
        <taxon>Alveolata</taxon>
        <taxon>Apicomplexa</taxon>
        <taxon>Aconoidasida</taxon>
        <taxon>Haemosporida</taxon>
        <taxon>Plasmodiidae</taxon>
        <taxon>Plasmodium</taxon>
        <taxon>Plasmodium (Plasmodium)</taxon>
    </lineage>
</organism>
<evidence type="ECO:0000313" key="4">
    <source>
        <dbReference type="Proteomes" id="UP000030640"/>
    </source>
</evidence>
<dbReference type="GeneID" id="20040462"/>
<keyword evidence="4" id="KW-1185">Reference proteome</keyword>
<evidence type="ECO:0000313" key="3">
    <source>
        <dbReference type="EMBL" id="EUD64444.1"/>
    </source>
</evidence>
<proteinExistence type="predicted"/>
<evidence type="ECO:0000256" key="2">
    <source>
        <dbReference type="SAM" id="Phobius"/>
    </source>
</evidence>
<feature type="transmembrane region" description="Helical" evidence="2">
    <location>
        <begin position="359"/>
        <end position="378"/>
    </location>
</feature>
<dbReference type="VEuPathDB" id="PlasmoDB:C922_05188"/>
<keyword evidence="2" id="KW-1133">Transmembrane helix</keyword>
<reference evidence="3 4" key="1">
    <citation type="submission" date="2013-02" db="EMBL/GenBank/DDBJ databases">
        <title>The Genome Sequence of Plasmodium inui San Antonio 1.</title>
        <authorList>
            <consortium name="The Broad Institute Genome Sequencing Platform"/>
            <consortium name="The Broad Institute Genome Sequencing Center for Infectious Disease"/>
            <person name="Neafsey D."/>
            <person name="Cheeseman I."/>
            <person name="Volkman S."/>
            <person name="Adams J."/>
            <person name="Walker B."/>
            <person name="Young S.K."/>
            <person name="Zeng Q."/>
            <person name="Gargeya S."/>
            <person name="Fitzgerald M."/>
            <person name="Haas B."/>
            <person name="Abouelleil A."/>
            <person name="Alvarado L."/>
            <person name="Arachchi H.M."/>
            <person name="Berlin A.M."/>
            <person name="Chapman S.B."/>
            <person name="Dewar J."/>
            <person name="Goldberg J."/>
            <person name="Griggs A."/>
            <person name="Gujja S."/>
            <person name="Hansen M."/>
            <person name="Howarth C."/>
            <person name="Imamovic A."/>
            <person name="Larimer J."/>
            <person name="McCowan C."/>
            <person name="Murphy C."/>
            <person name="Neiman D."/>
            <person name="Pearson M."/>
            <person name="Priest M."/>
            <person name="Roberts A."/>
            <person name="Saif S."/>
            <person name="Shea T."/>
            <person name="Sisk P."/>
            <person name="Sykes S."/>
            <person name="Wortman J."/>
            <person name="Nusbaum C."/>
            <person name="Birren B."/>
        </authorList>
    </citation>
    <scope>NUCLEOTIDE SEQUENCE [LARGE SCALE GENOMIC DNA]</scope>
    <source>
        <strain evidence="3 4">San Antonio 1</strain>
    </source>
</reference>
<accession>W7A5S8</accession>
<keyword evidence="2" id="KW-0812">Transmembrane</keyword>
<dbReference type="AlphaFoldDB" id="W7A5S8"/>
<name>W7A5S8_9APIC</name>
<gene>
    <name evidence="3" type="ORF">C922_05188</name>
</gene>
<keyword evidence="2" id="KW-0472">Membrane</keyword>
<feature type="region of interest" description="Disordered" evidence="1">
    <location>
        <begin position="268"/>
        <end position="331"/>
    </location>
</feature>
<feature type="compositionally biased region" description="Polar residues" evidence="1">
    <location>
        <begin position="272"/>
        <end position="287"/>
    </location>
</feature>